<organism evidence="2">
    <name type="scientific">Rhizophora mucronata</name>
    <name type="common">Asiatic mangrove</name>
    <dbReference type="NCBI Taxonomy" id="61149"/>
    <lineage>
        <taxon>Eukaryota</taxon>
        <taxon>Viridiplantae</taxon>
        <taxon>Streptophyta</taxon>
        <taxon>Embryophyta</taxon>
        <taxon>Tracheophyta</taxon>
        <taxon>Spermatophyta</taxon>
        <taxon>Magnoliopsida</taxon>
        <taxon>eudicotyledons</taxon>
        <taxon>Gunneridae</taxon>
        <taxon>Pentapetalae</taxon>
        <taxon>rosids</taxon>
        <taxon>fabids</taxon>
        <taxon>Malpighiales</taxon>
        <taxon>Rhizophoraceae</taxon>
        <taxon>Rhizophora</taxon>
    </lineage>
</organism>
<protein>
    <submittedName>
        <fullName evidence="2">Uncharacterized protein</fullName>
    </submittedName>
</protein>
<proteinExistence type="predicted"/>
<dbReference type="EMBL" id="GGEC01086237">
    <property type="protein sequence ID" value="MBX66721.1"/>
    <property type="molecule type" value="Transcribed_RNA"/>
</dbReference>
<dbReference type="AlphaFoldDB" id="A0A2P2QIA8"/>
<reference evidence="2" key="1">
    <citation type="submission" date="2018-02" db="EMBL/GenBank/DDBJ databases">
        <title>Rhizophora mucronata_Transcriptome.</title>
        <authorList>
            <person name="Meera S.P."/>
            <person name="Sreeshan A."/>
            <person name="Augustine A."/>
        </authorList>
    </citation>
    <scope>NUCLEOTIDE SEQUENCE</scope>
    <source>
        <tissue evidence="2">Leaf</tissue>
    </source>
</reference>
<feature type="region of interest" description="Disordered" evidence="1">
    <location>
        <begin position="1"/>
        <end position="24"/>
    </location>
</feature>
<evidence type="ECO:0000313" key="2">
    <source>
        <dbReference type="EMBL" id="MBX66721.1"/>
    </source>
</evidence>
<name>A0A2P2QIA8_RHIMU</name>
<accession>A0A2P2QIA8</accession>
<sequence length="24" mass="2846">MQTKNVNKSHFKNHPLKKEPSQPK</sequence>
<evidence type="ECO:0000256" key="1">
    <source>
        <dbReference type="SAM" id="MobiDB-lite"/>
    </source>
</evidence>